<dbReference type="InterPro" id="IPR017508">
    <property type="entry name" value="HipA_N1"/>
</dbReference>
<evidence type="ECO:0000259" key="1">
    <source>
        <dbReference type="Pfam" id="PF13657"/>
    </source>
</evidence>
<dbReference type="HOGENOM" id="CLU_168268_1_0_10"/>
<feature type="domain" description="HipA N-terminal subdomain 1" evidence="1">
    <location>
        <begin position="5"/>
        <end position="103"/>
    </location>
</feature>
<evidence type="ECO:0000313" key="2">
    <source>
        <dbReference type="EMBL" id="CDN30182.1"/>
    </source>
</evidence>
<protein>
    <recommendedName>
        <fullName evidence="1">HipA N-terminal subdomain 1 domain-containing protein</fullName>
    </recommendedName>
</protein>
<evidence type="ECO:0000313" key="3">
    <source>
        <dbReference type="Proteomes" id="UP000027616"/>
    </source>
</evidence>
<dbReference type="STRING" id="1433126.BN938_0075"/>
<dbReference type="PATRIC" id="fig|1433126.3.peg.74"/>
<name>A0A060R5U0_9BACT</name>
<dbReference type="Proteomes" id="UP000027616">
    <property type="component" value="Chromosome I"/>
</dbReference>
<organism evidence="2 3">
    <name type="scientific">Mucinivorans hirudinis</name>
    <dbReference type="NCBI Taxonomy" id="1433126"/>
    <lineage>
        <taxon>Bacteria</taxon>
        <taxon>Pseudomonadati</taxon>
        <taxon>Bacteroidota</taxon>
        <taxon>Bacteroidia</taxon>
        <taxon>Bacteroidales</taxon>
        <taxon>Rikenellaceae</taxon>
        <taxon>Mucinivorans</taxon>
    </lineage>
</organism>
<dbReference type="eggNOG" id="COG3550">
    <property type="taxonomic scope" value="Bacteria"/>
</dbReference>
<gene>
    <name evidence="2" type="ORF">BN938_0075</name>
</gene>
<accession>A0A060R5U0</accession>
<dbReference type="EMBL" id="HG934468">
    <property type="protein sequence ID" value="CDN30182.1"/>
    <property type="molecule type" value="Genomic_DNA"/>
</dbReference>
<reference evidence="2 3" key="1">
    <citation type="journal article" date="2015" name="Genome Announc.">
        <title>Complete Genome Sequence of the Novel Leech Symbiont Mucinivorans hirudinis M3T.</title>
        <authorList>
            <person name="Nelson M.C."/>
            <person name="Bomar L."/>
            <person name="Graf J."/>
        </authorList>
    </citation>
    <scope>NUCLEOTIDE SEQUENCE [LARGE SCALE GENOMIC DNA]</scope>
    <source>
        <strain evidence="3">M3</strain>
    </source>
</reference>
<keyword evidence="3" id="KW-1185">Reference proteome</keyword>
<proteinExistence type="predicted"/>
<dbReference type="NCBIfam" id="TIGR03071">
    <property type="entry name" value="couple_hipA"/>
    <property type="match status" value="1"/>
</dbReference>
<sequence length="107" mass="11949">MRSAKVYVKGIEAGVLTENDNRGYLFRYDSAYFADSSKADVSLTLPKTQKEFESDYLFPFFFSILSEGANKAAQCRQLKIDERDYFGLLLATAGDDTVGAVTIKPIE</sequence>
<dbReference type="AlphaFoldDB" id="A0A060R5U0"/>
<dbReference type="KEGG" id="rbc:BN938_0075"/>
<dbReference type="OrthoDB" id="196808at2"/>
<dbReference type="Pfam" id="PF13657">
    <property type="entry name" value="Couple_hipA"/>
    <property type="match status" value="1"/>
</dbReference>